<sequence length="17" mass="2103">MKEKKILKALQKIQKKF</sequence>
<evidence type="ECO:0000313" key="1">
    <source>
        <dbReference type="EnsemblMetazoa" id="Aqu2.1.01056_001"/>
    </source>
</evidence>
<dbReference type="InParanoid" id="A0A1X7SG45"/>
<proteinExistence type="predicted"/>
<organism evidence="1">
    <name type="scientific">Amphimedon queenslandica</name>
    <name type="common">Sponge</name>
    <dbReference type="NCBI Taxonomy" id="400682"/>
    <lineage>
        <taxon>Eukaryota</taxon>
        <taxon>Metazoa</taxon>
        <taxon>Porifera</taxon>
        <taxon>Demospongiae</taxon>
        <taxon>Heteroscleromorpha</taxon>
        <taxon>Haplosclerida</taxon>
        <taxon>Niphatidae</taxon>
        <taxon>Amphimedon</taxon>
    </lineage>
</organism>
<reference evidence="1" key="1">
    <citation type="submission" date="2017-05" db="UniProtKB">
        <authorList>
            <consortium name="EnsemblMetazoa"/>
        </authorList>
    </citation>
    <scope>IDENTIFICATION</scope>
</reference>
<dbReference type="EnsemblMetazoa" id="Aqu2.1.01056_001">
    <property type="protein sequence ID" value="Aqu2.1.01056_001"/>
    <property type="gene ID" value="Aqu2.1.01056"/>
</dbReference>
<protein>
    <submittedName>
        <fullName evidence="1">Uncharacterized protein</fullName>
    </submittedName>
</protein>
<accession>A0A1X7SG45</accession>
<dbReference type="AlphaFoldDB" id="A0A1X7SG45"/>
<name>A0A1X7SG45_AMPQE</name>